<dbReference type="PANTHER" id="PTHR10638:SF4">
    <property type="entry name" value="RETINA-SPECIFIC COPPER AMINE OXIDASE"/>
    <property type="match status" value="1"/>
</dbReference>
<dbReference type="GO" id="GO:0008131">
    <property type="term" value="F:primary methylamine oxidase activity"/>
    <property type="evidence" value="ECO:0007669"/>
    <property type="project" value="InterPro"/>
</dbReference>
<dbReference type="GO" id="GO:0005886">
    <property type="term" value="C:plasma membrane"/>
    <property type="evidence" value="ECO:0007669"/>
    <property type="project" value="TreeGrafter"/>
</dbReference>
<dbReference type="AlphaFoldDB" id="A0A3Q1E982"/>
<dbReference type="Proteomes" id="UP000257200">
    <property type="component" value="Unplaced"/>
</dbReference>
<evidence type="ECO:0000256" key="1">
    <source>
        <dbReference type="RuleBase" id="RU000672"/>
    </source>
</evidence>
<dbReference type="SUPFAM" id="SSF49998">
    <property type="entry name" value="Amine oxidase catalytic domain"/>
    <property type="match status" value="1"/>
</dbReference>
<dbReference type="GO" id="GO:0048038">
    <property type="term" value="F:quinone binding"/>
    <property type="evidence" value="ECO:0007669"/>
    <property type="project" value="InterPro"/>
</dbReference>
<dbReference type="PANTHER" id="PTHR10638">
    <property type="entry name" value="COPPER AMINE OXIDASE"/>
    <property type="match status" value="1"/>
</dbReference>
<keyword evidence="1" id="KW-0186">Copper</keyword>
<reference evidence="3" key="1">
    <citation type="submission" date="2025-08" db="UniProtKB">
        <authorList>
            <consortium name="Ensembl"/>
        </authorList>
    </citation>
    <scope>IDENTIFICATION</scope>
</reference>
<name>A0A3Q1E982_9TELE</name>
<dbReference type="GeneTree" id="ENSGT00950000183207"/>
<keyword evidence="1" id="KW-0560">Oxidoreductase</keyword>
<evidence type="ECO:0000313" key="4">
    <source>
        <dbReference type="Proteomes" id="UP000257200"/>
    </source>
</evidence>
<dbReference type="InterPro" id="IPR036460">
    <property type="entry name" value="Cu_amine_oxidase_C_sf"/>
</dbReference>
<comment type="cofactor">
    <cofactor evidence="1">
        <name>Cu cation</name>
        <dbReference type="ChEBI" id="CHEBI:23378"/>
    </cofactor>
    <text evidence="1">Contains 1 topaquinone per subunit.</text>
</comment>
<dbReference type="InterPro" id="IPR000269">
    <property type="entry name" value="Cu_amine_oxidase"/>
</dbReference>
<dbReference type="STRING" id="80966.ENSAPOP00000000206"/>
<keyword evidence="4" id="KW-1185">Reference proteome</keyword>
<dbReference type="GO" id="GO:0009308">
    <property type="term" value="P:amine metabolic process"/>
    <property type="evidence" value="ECO:0007669"/>
    <property type="project" value="UniProtKB-UniRule"/>
</dbReference>
<keyword evidence="1" id="KW-0479">Metal-binding</keyword>
<comment type="similarity">
    <text evidence="1">Belongs to the copper/topaquinone oxidase family.</text>
</comment>
<comment type="PTM">
    <text evidence="1">Topaquinone (TPQ) is generated by copper-dependent autoxidation of a specific tyrosyl residue.</text>
</comment>
<dbReference type="EC" id="1.4.3.-" evidence="1"/>
<dbReference type="Gene3D" id="2.70.98.20">
    <property type="entry name" value="Copper amine oxidase, catalytic domain"/>
    <property type="match status" value="1"/>
</dbReference>
<feature type="domain" description="Copper amine oxidase catalytic" evidence="2">
    <location>
        <begin position="1"/>
        <end position="153"/>
    </location>
</feature>
<dbReference type="Pfam" id="PF01179">
    <property type="entry name" value="Cu_amine_oxid"/>
    <property type="match status" value="1"/>
</dbReference>
<sequence length="212" mass="24252">MWDFIFYQSGSVEAKVHATGYIASSYLVDGNLKHGHQVAENVLGNIHTHFMNFKVDLDVAGVKNMFQTKDMEYVNVSLPWMPDRFAMPLISAVTPPQEAALRHGTKTPRYLHIASNTKNRWGHNRSYRLQVYSFAGDHLPESEAEERSMSWARVEKLLESEICTQAIQAEALGRNICWVQKCWQRVNKGGSFKDLAKDLMRKAEGKRHQPCQ</sequence>
<protein>
    <recommendedName>
        <fullName evidence="1">Amine oxidase</fullName>
        <ecNumber evidence="1">1.4.3.-</ecNumber>
    </recommendedName>
</protein>
<accession>A0A3Q1E982</accession>
<dbReference type="Ensembl" id="ENSAPOT00000017260.1">
    <property type="protein sequence ID" value="ENSAPOP00000000206.1"/>
    <property type="gene ID" value="ENSAPOG00000001384.1"/>
</dbReference>
<evidence type="ECO:0000259" key="2">
    <source>
        <dbReference type="Pfam" id="PF01179"/>
    </source>
</evidence>
<organism evidence="3 4">
    <name type="scientific">Acanthochromis polyacanthus</name>
    <name type="common">spiny chromis</name>
    <dbReference type="NCBI Taxonomy" id="80966"/>
    <lineage>
        <taxon>Eukaryota</taxon>
        <taxon>Metazoa</taxon>
        <taxon>Chordata</taxon>
        <taxon>Craniata</taxon>
        <taxon>Vertebrata</taxon>
        <taxon>Euteleostomi</taxon>
        <taxon>Actinopterygii</taxon>
        <taxon>Neopterygii</taxon>
        <taxon>Teleostei</taxon>
        <taxon>Neoteleostei</taxon>
        <taxon>Acanthomorphata</taxon>
        <taxon>Ovalentaria</taxon>
        <taxon>Pomacentridae</taxon>
        <taxon>Acanthochromis</taxon>
    </lineage>
</organism>
<dbReference type="InParanoid" id="A0A3Q1E982"/>
<keyword evidence="1" id="KW-0801">TPQ</keyword>
<reference evidence="3" key="2">
    <citation type="submission" date="2025-09" db="UniProtKB">
        <authorList>
            <consortium name="Ensembl"/>
        </authorList>
    </citation>
    <scope>IDENTIFICATION</scope>
</reference>
<proteinExistence type="inferred from homology"/>
<dbReference type="GO" id="GO:0005507">
    <property type="term" value="F:copper ion binding"/>
    <property type="evidence" value="ECO:0007669"/>
    <property type="project" value="InterPro"/>
</dbReference>
<evidence type="ECO:0000313" key="3">
    <source>
        <dbReference type="Ensembl" id="ENSAPOP00000000206.1"/>
    </source>
</evidence>
<dbReference type="InterPro" id="IPR015798">
    <property type="entry name" value="Cu_amine_oxidase_C"/>
</dbReference>